<evidence type="ECO:0000256" key="4">
    <source>
        <dbReference type="SAM" id="MobiDB-lite"/>
    </source>
</evidence>
<dbReference type="SMART" id="SM00342">
    <property type="entry name" value="HTH_ARAC"/>
    <property type="match status" value="1"/>
</dbReference>
<dbReference type="AlphaFoldDB" id="A0A7W7NWQ0"/>
<dbReference type="GO" id="GO:0043565">
    <property type="term" value="F:sequence-specific DNA binding"/>
    <property type="evidence" value="ECO:0007669"/>
    <property type="project" value="InterPro"/>
</dbReference>
<evidence type="ECO:0000256" key="1">
    <source>
        <dbReference type="ARBA" id="ARBA00023015"/>
    </source>
</evidence>
<proteinExistence type="predicted"/>
<accession>A0A7W7NWQ0</accession>
<dbReference type="PANTHER" id="PTHR43280">
    <property type="entry name" value="ARAC-FAMILY TRANSCRIPTIONAL REGULATOR"/>
    <property type="match status" value="1"/>
</dbReference>
<comment type="caution">
    <text evidence="6">The sequence shown here is derived from an EMBL/GenBank/DDBJ whole genome shotgun (WGS) entry which is preliminary data.</text>
</comment>
<dbReference type="Pfam" id="PF12833">
    <property type="entry name" value="HTH_18"/>
    <property type="match status" value="1"/>
</dbReference>
<evidence type="ECO:0000256" key="2">
    <source>
        <dbReference type="ARBA" id="ARBA00023125"/>
    </source>
</evidence>
<dbReference type="PANTHER" id="PTHR43280:SF32">
    <property type="entry name" value="TRANSCRIPTIONAL REGULATORY PROTEIN"/>
    <property type="match status" value="1"/>
</dbReference>
<dbReference type="GO" id="GO:0003700">
    <property type="term" value="F:DNA-binding transcription factor activity"/>
    <property type="evidence" value="ECO:0007669"/>
    <property type="project" value="InterPro"/>
</dbReference>
<evidence type="ECO:0000256" key="3">
    <source>
        <dbReference type="ARBA" id="ARBA00023163"/>
    </source>
</evidence>
<evidence type="ECO:0000313" key="7">
    <source>
        <dbReference type="Proteomes" id="UP000555448"/>
    </source>
</evidence>
<dbReference type="EMBL" id="JACHLR010000007">
    <property type="protein sequence ID" value="MBB4858649.1"/>
    <property type="molecule type" value="Genomic_DNA"/>
</dbReference>
<keyword evidence="1" id="KW-0805">Transcription regulation</keyword>
<evidence type="ECO:0000259" key="5">
    <source>
        <dbReference type="PROSITE" id="PS01124"/>
    </source>
</evidence>
<protein>
    <submittedName>
        <fullName evidence="6">AraC family transcriptional activator of pobA</fullName>
    </submittedName>
</protein>
<reference evidence="6 7" key="1">
    <citation type="submission" date="2020-08" db="EMBL/GenBank/DDBJ databases">
        <title>Functional genomics of gut bacteria from endangered species of beetles.</title>
        <authorList>
            <person name="Carlos-Shanley C."/>
        </authorList>
    </citation>
    <scope>NUCLEOTIDE SEQUENCE [LARGE SCALE GENOMIC DNA]</scope>
    <source>
        <strain evidence="6 7">S00245</strain>
    </source>
</reference>
<dbReference type="PROSITE" id="PS01124">
    <property type="entry name" value="HTH_ARAC_FAMILY_2"/>
    <property type="match status" value="1"/>
</dbReference>
<gene>
    <name evidence="6" type="ORF">HNO88_001975</name>
</gene>
<dbReference type="SUPFAM" id="SSF46689">
    <property type="entry name" value="Homeodomain-like"/>
    <property type="match status" value="1"/>
</dbReference>
<dbReference type="InterPro" id="IPR018060">
    <property type="entry name" value="HTH_AraC"/>
</dbReference>
<dbReference type="SUPFAM" id="SSF51182">
    <property type="entry name" value="RmlC-like cupins"/>
    <property type="match status" value="1"/>
</dbReference>
<feature type="compositionally biased region" description="Basic and acidic residues" evidence="4">
    <location>
        <begin position="296"/>
        <end position="312"/>
    </location>
</feature>
<organism evidence="6 7">
    <name type="scientific">Novosphingobium chloroacetimidivorans</name>
    <dbReference type="NCBI Taxonomy" id="1428314"/>
    <lineage>
        <taxon>Bacteria</taxon>
        <taxon>Pseudomonadati</taxon>
        <taxon>Pseudomonadota</taxon>
        <taxon>Alphaproteobacteria</taxon>
        <taxon>Sphingomonadales</taxon>
        <taxon>Sphingomonadaceae</taxon>
        <taxon>Novosphingobium</taxon>
    </lineage>
</organism>
<keyword evidence="2" id="KW-0238">DNA-binding</keyword>
<dbReference type="InterPro" id="IPR014710">
    <property type="entry name" value="RmlC-like_jellyroll"/>
</dbReference>
<dbReference type="Gene3D" id="2.60.120.10">
    <property type="entry name" value="Jelly Rolls"/>
    <property type="match status" value="1"/>
</dbReference>
<dbReference type="RefSeq" id="WP_184244507.1">
    <property type="nucleotide sequence ID" value="NZ_JACHLR010000007.1"/>
</dbReference>
<sequence length="312" mass="34260">MLRTVRSSSVPFFHIYGVPARSDQIPAIHVERVRDREALHGGRVEVHSHPHLYQFSLWHGSGTYELEGVRQPLGAHALTVVPPAARHGFDLSAEGDAVVISLSAAYAASLRHSDPGPWTCIDRPALIGLGAETHAGFAVLFEAVAAEFLTPRRHQAEAVAAMLRLLVIEIARLGEVAGPAKVQSTLDAFLLLVDQHLREHWPIERYVQVLGTTAYRLNRAARDSMGRSAIALVRERLAAEAQRLLLFTKMGVAEVGFAVGFNDPAHFGRFFQRQTGQSPRAWRQDQILRASGEAASMERPDHLGPAKESKSC</sequence>
<dbReference type="Proteomes" id="UP000555448">
    <property type="component" value="Unassembled WGS sequence"/>
</dbReference>
<keyword evidence="3" id="KW-0804">Transcription</keyword>
<dbReference type="Gene3D" id="1.10.10.60">
    <property type="entry name" value="Homeodomain-like"/>
    <property type="match status" value="1"/>
</dbReference>
<evidence type="ECO:0000313" key="6">
    <source>
        <dbReference type="EMBL" id="MBB4858649.1"/>
    </source>
</evidence>
<dbReference type="InterPro" id="IPR009057">
    <property type="entry name" value="Homeodomain-like_sf"/>
</dbReference>
<dbReference type="InterPro" id="IPR011051">
    <property type="entry name" value="RmlC_Cupin_sf"/>
</dbReference>
<keyword evidence="7" id="KW-1185">Reference proteome</keyword>
<feature type="region of interest" description="Disordered" evidence="4">
    <location>
        <begin position="290"/>
        <end position="312"/>
    </location>
</feature>
<feature type="domain" description="HTH araC/xylS-type" evidence="5">
    <location>
        <begin position="187"/>
        <end position="285"/>
    </location>
</feature>
<name>A0A7W7NWQ0_9SPHN</name>